<sequence length="324" mass="36465">MSGRSRVAEVGNHHRKPGHADMLTTGRRPDGRSPTSQCLLETGSSTVVPGPSDSMRAALIGLVRRGSRTVLWGTDVAGFANNLYLWLCAATSQRSGDATYVLRREGMATWLKQMPAVDEFLTIDKQHVRFVDQRDLGHHQVYGVDFGAVDLRRFIEEFLLPSPLLQGLPRDDDPRRVVLNVRRGDYYSDPVYRGQYSFDIVEYVRSALEVARRQHPVDSVHVVSDDIGWCRDRLGWLSTDSTTTFAEPGQPVNHFREVAGASRLILANSTFSYWAAYVSNVVHGTDPARVIAPWFHNRLSRHGAAWQLDPRWTVIKEIRGGWDA</sequence>
<dbReference type="GO" id="GO:0005975">
    <property type="term" value="P:carbohydrate metabolic process"/>
    <property type="evidence" value="ECO:0007669"/>
    <property type="project" value="InterPro"/>
</dbReference>
<protein>
    <recommendedName>
        <fullName evidence="6">Alpha-1,2-fucosyltransferase</fullName>
    </recommendedName>
</protein>
<keyword evidence="1" id="KW-0328">Glycosyltransferase</keyword>
<proteinExistence type="predicted"/>
<dbReference type="Proteomes" id="UP000293291">
    <property type="component" value="Unassembled WGS sequence"/>
</dbReference>
<dbReference type="GO" id="GO:0008107">
    <property type="term" value="F:galactoside 2-alpha-L-fucosyltransferase activity"/>
    <property type="evidence" value="ECO:0007669"/>
    <property type="project" value="InterPro"/>
</dbReference>
<evidence type="ECO:0000313" key="4">
    <source>
        <dbReference type="EMBL" id="RYC00739.1"/>
    </source>
</evidence>
<evidence type="ECO:0000313" key="5">
    <source>
        <dbReference type="Proteomes" id="UP000293291"/>
    </source>
</evidence>
<accession>A0A4Q2SA95</accession>
<dbReference type="AlphaFoldDB" id="A0A4Q2SA95"/>
<keyword evidence="5" id="KW-1185">Reference proteome</keyword>
<gene>
    <name evidence="4" type="ORF">EUA07_13675</name>
</gene>
<comment type="caution">
    <text evidence="4">The sequence shown here is derived from an EMBL/GenBank/DDBJ whole genome shotgun (WGS) entry which is preliminary data.</text>
</comment>
<keyword evidence="2" id="KW-0808">Transferase</keyword>
<dbReference type="GO" id="GO:0016020">
    <property type="term" value="C:membrane"/>
    <property type="evidence" value="ECO:0007669"/>
    <property type="project" value="InterPro"/>
</dbReference>
<dbReference type="OrthoDB" id="9794601at2"/>
<organism evidence="4 5">
    <name type="scientific">Nocardioides ganghwensis</name>
    <dbReference type="NCBI Taxonomy" id="252230"/>
    <lineage>
        <taxon>Bacteria</taxon>
        <taxon>Bacillati</taxon>
        <taxon>Actinomycetota</taxon>
        <taxon>Actinomycetes</taxon>
        <taxon>Propionibacteriales</taxon>
        <taxon>Nocardioidaceae</taxon>
        <taxon>Nocardioides</taxon>
    </lineage>
</organism>
<evidence type="ECO:0000256" key="3">
    <source>
        <dbReference type="SAM" id="MobiDB-lite"/>
    </source>
</evidence>
<dbReference type="EMBL" id="SDWU01000014">
    <property type="protein sequence ID" value="RYC00739.1"/>
    <property type="molecule type" value="Genomic_DNA"/>
</dbReference>
<name>A0A4Q2SA95_9ACTN</name>
<evidence type="ECO:0008006" key="6">
    <source>
        <dbReference type="Google" id="ProtNLM"/>
    </source>
</evidence>
<evidence type="ECO:0000256" key="1">
    <source>
        <dbReference type="ARBA" id="ARBA00022676"/>
    </source>
</evidence>
<evidence type="ECO:0000256" key="2">
    <source>
        <dbReference type="ARBA" id="ARBA00022679"/>
    </source>
</evidence>
<dbReference type="Pfam" id="PF01531">
    <property type="entry name" value="Glyco_transf_11"/>
    <property type="match status" value="1"/>
</dbReference>
<feature type="region of interest" description="Disordered" evidence="3">
    <location>
        <begin position="1"/>
        <end position="37"/>
    </location>
</feature>
<reference evidence="4 5" key="1">
    <citation type="submission" date="2019-01" db="EMBL/GenBank/DDBJ databases">
        <title>Novel species of Nocardioides.</title>
        <authorList>
            <person name="Liu Q."/>
            <person name="Xin Y.-H."/>
        </authorList>
    </citation>
    <scope>NUCLEOTIDE SEQUENCE [LARGE SCALE GENOMIC DNA]</scope>
    <source>
        <strain evidence="4 5">CGMCC 4.6875</strain>
    </source>
</reference>
<dbReference type="InterPro" id="IPR002516">
    <property type="entry name" value="Glyco_trans_11"/>
</dbReference>